<dbReference type="PANTHER" id="PTHR30146">
    <property type="entry name" value="LACI-RELATED TRANSCRIPTIONAL REPRESSOR"/>
    <property type="match status" value="1"/>
</dbReference>
<dbReference type="InterPro" id="IPR010982">
    <property type="entry name" value="Lambda_DNA-bd_dom_sf"/>
</dbReference>
<dbReference type="SUPFAM" id="SSF53822">
    <property type="entry name" value="Periplasmic binding protein-like I"/>
    <property type="match status" value="1"/>
</dbReference>
<dbReference type="Gene3D" id="3.40.50.2300">
    <property type="match status" value="2"/>
</dbReference>
<evidence type="ECO:0000313" key="5">
    <source>
        <dbReference type="EMBL" id="KRM35463.1"/>
    </source>
</evidence>
<proteinExistence type="predicted"/>
<dbReference type="AlphaFoldDB" id="A0A0R1XZ84"/>
<dbReference type="PROSITE" id="PS50932">
    <property type="entry name" value="HTH_LACI_2"/>
    <property type="match status" value="1"/>
</dbReference>
<comment type="caution">
    <text evidence="5">The sequence shown here is derived from an EMBL/GenBank/DDBJ whole genome shotgun (WGS) entry which is preliminary data.</text>
</comment>
<accession>A0A0R1XZ84</accession>
<dbReference type="Pfam" id="PF00356">
    <property type="entry name" value="LacI"/>
    <property type="match status" value="1"/>
</dbReference>
<dbReference type="InterPro" id="IPR028082">
    <property type="entry name" value="Peripla_BP_I"/>
</dbReference>
<organism evidence="5 6">
    <name type="scientific">Agrilactobacillus composti DSM 18527 = JCM 14202</name>
    <dbReference type="NCBI Taxonomy" id="1423734"/>
    <lineage>
        <taxon>Bacteria</taxon>
        <taxon>Bacillati</taxon>
        <taxon>Bacillota</taxon>
        <taxon>Bacilli</taxon>
        <taxon>Lactobacillales</taxon>
        <taxon>Lactobacillaceae</taxon>
        <taxon>Agrilactobacillus</taxon>
    </lineage>
</organism>
<dbReference type="GO" id="GO:0003700">
    <property type="term" value="F:DNA-binding transcription factor activity"/>
    <property type="evidence" value="ECO:0007669"/>
    <property type="project" value="TreeGrafter"/>
</dbReference>
<dbReference type="Gene3D" id="1.10.260.40">
    <property type="entry name" value="lambda repressor-like DNA-binding domains"/>
    <property type="match status" value="1"/>
</dbReference>
<keyword evidence="2" id="KW-0238">DNA-binding</keyword>
<evidence type="ECO:0000256" key="2">
    <source>
        <dbReference type="ARBA" id="ARBA00023125"/>
    </source>
</evidence>
<reference evidence="5 6" key="1">
    <citation type="journal article" date="2015" name="Genome Announc.">
        <title>Expanding the biotechnology potential of lactobacilli through comparative genomics of 213 strains and associated genera.</title>
        <authorList>
            <person name="Sun Z."/>
            <person name="Harris H.M."/>
            <person name="McCann A."/>
            <person name="Guo C."/>
            <person name="Argimon S."/>
            <person name="Zhang W."/>
            <person name="Yang X."/>
            <person name="Jeffery I.B."/>
            <person name="Cooney J.C."/>
            <person name="Kagawa T.F."/>
            <person name="Liu W."/>
            <person name="Song Y."/>
            <person name="Salvetti E."/>
            <person name="Wrobel A."/>
            <person name="Rasinkangas P."/>
            <person name="Parkhill J."/>
            <person name="Rea M.C."/>
            <person name="O'Sullivan O."/>
            <person name="Ritari J."/>
            <person name="Douillard F.P."/>
            <person name="Paul Ross R."/>
            <person name="Yang R."/>
            <person name="Briner A.E."/>
            <person name="Felis G.E."/>
            <person name="de Vos W.M."/>
            <person name="Barrangou R."/>
            <person name="Klaenhammer T.R."/>
            <person name="Caufield P.W."/>
            <person name="Cui Y."/>
            <person name="Zhang H."/>
            <person name="O'Toole P.W."/>
        </authorList>
    </citation>
    <scope>NUCLEOTIDE SEQUENCE [LARGE SCALE GENOMIC DNA]</scope>
    <source>
        <strain evidence="5 6">DSM 18527</strain>
    </source>
</reference>
<gene>
    <name evidence="5" type="ORF">FC83_GL000986</name>
</gene>
<dbReference type="Pfam" id="PF00532">
    <property type="entry name" value="Peripla_BP_1"/>
    <property type="match status" value="1"/>
</dbReference>
<protein>
    <submittedName>
        <fullName evidence="5">DegA family transcriptional regulator</fullName>
    </submittedName>
</protein>
<evidence type="ECO:0000313" key="6">
    <source>
        <dbReference type="Proteomes" id="UP000051236"/>
    </source>
</evidence>
<dbReference type="InterPro" id="IPR000843">
    <property type="entry name" value="HTH_LacI"/>
</dbReference>
<feature type="domain" description="HTH lacI-type" evidence="4">
    <location>
        <begin position="1"/>
        <end position="50"/>
    </location>
</feature>
<sequence>MAQLAGVSVTTVSRVINDYPHVSKAKKDKVFWAMDKLGYVPMQAARQMRGSGSQTIGVVVPEIINPFFSYLINAIERTVDKLHYKTLIIQTFGRKQNELTALDYLKRHQVDGIILCALENDWDIIKGYQKYGQIAVCNEYVDEDTIPMVIGDQFNGLRQGTEYLISKGKTKIAYCTGRDSLLLQQRGKNFDSDRYLGFTTALQAHDLSFNPAWLFTNAHSIEDGQAILKQLSQMAQKPDAIITGSDEVATGIVSLAKSLNIQIPQDLSVLGVDDQPLAKFLSYPLTTIRQPITQMGQQVAEVLIDNIKGTTEPAQKIKLDLQIVPRESA</sequence>
<name>A0A0R1XZ84_9LACO</name>
<dbReference type="SUPFAM" id="SSF47413">
    <property type="entry name" value="lambda repressor-like DNA-binding domains"/>
    <property type="match status" value="1"/>
</dbReference>
<evidence type="ECO:0000259" key="4">
    <source>
        <dbReference type="PROSITE" id="PS50932"/>
    </source>
</evidence>
<dbReference type="SMART" id="SM00354">
    <property type="entry name" value="HTH_LACI"/>
    <property type="match status" value="1"/>
</dbReference>
<keyword evidence="1" id="KW-0805">Transcription regulation</keyword>
<evidence type="ECO:0000256" key="3">
    <source>
        <dbReference type="ARBA" id="ARBA00023163"/>
    </source>
</evidence>
<dbReference type="STRING" id="1423734.FC83_GL000986"/>
<dbReference type="EMBL" id="AZGA01000015">
    <property type="protein sequence ID" value="KRM35463.1"/>
    <property type="molecule type" value="Genomic_DNA"/>
</dbReference>
<dbReference type="Proteomes" id="UP000051236">
    <property type="component" value="Unassembled WGS sequence"/>
</dbReference>
<dbReference type="CDD" id="cd01392">
    <property type="entry name" value="HTH_LacI"/>
    <property type="match status" value="1"/>
</dbReference>
<keyword evidence="3" id="KW-0804">Transcription</keyword>
<dbReference type="GO" id="GO:0000976">
    <property type="term" value="F:transcription cis-regulatory region binding"/>
    <property type="evidence" value="ECO:0007669"/>
    <property type="project" value="TreeGrafter"/>
</dbReference>
<dbReference type="eggNOG" id="COG1609">
    <property type="taxonomic scope" value="Bacteria"/>
</dbReference>
<dbReference type="CDD" id="cd06286">
    <property type="entry name" value="PBP1_CcpB-like"/>
    <property type="match status" value="1"/>
</dbReference>
<keyword evidence="6" id="KW-1185">Reference proteome</keyword>
<dbReference type="InterPro" id="IPR001761">
    <property type="entry name" value="Peripla_BP/Lac1_sug-bd_dom"/>
</dbReference>
<evidence type="ECO:0000256" key="1">
    <source>
        <dbReference type="ARBA" id="ARBA00023015"/>
    </source>
</evidence>
<dbReference type="PATRIC" id="fig|1423734.3.peg.1000"/>
<dbReference type="PANTHER" id="PTHR30146:SF136">
    <property type="entry name" value="NTD BIOSYNTHESIS OPERON REGULATOR NTDR"/>
    <property type="match status" value="1"/>
</dbReference>